<sequence>MIDMARRWRVLAAGVAAGMAGVVGFAGQTASAEPVFPIPAPAPVVPAPAAAAPAAPGVAQGVAPGPVLAPAVAAPQQIVPASSGTIADYFKSKGVAMQPQVSHDFKALTIVLPMPTGWSTVPDPNVPDAFAVIADRASTDLYTPNAQVVVYKLVGNFDPKEAISHGYIDSQQQLGWRTTDMSMTDFGGFPSAFIEGSYQADGQMLNTSRRHVIATSGTDRYLVSMSVNYAAANQGVSAAADAADAIVSGFKVSAPGPAAPPAAPAAPAPAPPGAAPAAGLPQLLGLTG</sequence>
<evidence type="ECO:0000313" key="5">
    <source>
        <dbReference type="Proteomes" id="UP001241092"/>
    </source>
</evidence>
<feature type="region of interest" description="Disordered" evidence="2">
    <location>
        <begin position="257"/>
        <end position="276"/>
    </location>
</feature>
<name>A0AAI8XMT3_MYCME</name>
<gene>
    <name evidence="4" type="ORF">hbim_02141</name>
</gene>
<evidence type="ECO:0000256" key="2">
    <source>
        <dbReference type="SAM" id="MobiDB-lite"/>
    </source>
</evidence>
<dbReference type="AlphaFoldDB" id="A0AAI8XMT3"/>
<reference evidence="4" key="1">
    <citation type="submission" date="2023-03" db="EMBL/GenBank/DDBJ databases">
        <title>Draft genome sequence of a Mycolicibacterium mageritense strain H4_3_1 isolated from a hybrid biological-inorganic system reactor.</title>
        <authorList>
            <person name="Feng X."/>
            <person name="Kazama D."/>
            <person name="Sato K."/>
            <person name="Kobayashi H."/>
        </authorList>
    </citation>
    <scope>NUCLEOTIDE SEQUENCE</scope>
    <source>
        <strain evidence="4">H4_3_1</strain>
    </source>
</reference>
<protein>
    <recommendedName>
        <fullName evidence="6">Lipoprotein LpqN</fullName>
    </recommendedName>
</protein>
<feature type="signal peptide" evidence="3">
    <location>
        <begin position="1"/>
        <end position="32"/>
    </location>
</feature>
<dbReference type="Proteomes" id="UP001241092">
    <property type="component" value="Chromosome"/>
</dbReference>
<feature type="chain" id="PRO_5042609419" description="Lipoprotein LpqN" evidence="3">
    <location>
        <begin position="33"/>
        <end position="288"/>
    </location>
</feature>
<dbReference type="EMBL" id="AP027452">
    <property type="protein sequence ID" value="BDY28210.1"/>
    <property type="molecule type" value="Genomic_DNA"/>
</dbReference>
<evidence type="ECO:0000313" key="4">
    <source>
        <dbReference type="EMBL" id="BDY28210.1"/>
    </source>
</evidence>
<accession>A0AAI8XMT3</accession>
<dbReference type="InterPro" id="IPR019674">
    <property type="entry name" value="Lipoprotein_LpqN/LpqT-like"/>
</dbReference>
<proteinExistence type="predicted"/>
<dbReference type="Gene3D" id="3.40.1000.10">
    <property type="entry name" value="Mog1/PsbP, alpha/beta/alpha sandwich"/>
    <property type="match status" value="1"/>
</dbReference>
<evidence type="ECO:0000256" key="1">
    <source>
        <dbReference type="ARBA" id="ARBA00022729"/>
    </source>
</evidence>
<dbReference type="Pfam" id="PF10738">
    <property type="entry name" value="Lpp-LpqN"/>
    <property type="match status" value="1"/>
</dbReference>
<evidence type="ECO:0000256" key="3">
    <source>
        <dbReference type="SAM" id="SignalP"/>
    </source>
</evidence>
<feature type="compositionally biased region" description="Pro residues" evidence="2">
    <location>
        <begin position="257"/>
        <end position="274"/>
    </location>
</feature>
<dbReference type="RefSeq" id="WP_286214774.1">
    <property type="nucleotide sequence ID" value="NZ_AP027452.1"/>
</dbReference>
<keyword evidence="1 3" id="KW-0732">Signal</keyword>
<evidence type="ECO:0008006" key="6">
    <source>
        <dbReference type="Google" id="ProtNLM"/>
    </source>
</evidence>
<organism evidence="4 5">
    <name type="scientific">Mycolicibacterium mageritense</name>
    <name type="common">Mycobacterium mageritense</name>
    <dbReference type="NCBI Taxonomy" id="53462"/>
    <lineage>
        <taxon>Bacteria</taxon>
        <taxon>Bacillati</taxon>
        <taxon>Actinomycetota</taxon>
        <taxon>Actinomycetes</taxon>
        <taxon>Mycobacteriales</taxon>
        <taxon>Mycobacteriaceae</taxon>
        <taxon>Mycolicibacterium</taxon>
    </lineage>
</organism>